<feature type="chain" id="PRO_5046422591" description="DUF3551 domain-containing protein" evidence="1">
    <location>
        <begin position="24"/>
        <end position="120"/>
    </location>
</feature>
<name>A0ABR7UAW5_9BRAD</name>
<dbReference type="Proteomes" id="UP000639516">
    <property type="component" value="Unassembled WGS sequence"/>
</dbReference>
<gene>
    <name evidence="2" type="ORF">HA482_22710</name>
</gene>
<accession>A0ABR7UAW5</accession>
<evidence type="ECO:0008006" key="4">
    <source>
        <dbReference type="Google" id="ProtNLM"/>
    </source>
</evidence>
<dbReference type="RefSeq" id="WP_188103874.1">
    <property type="nucleotide sequence ID" value="NZ_JAANIH010000035.1"/>
</dbReference>
<keyword evidence="1" id="KW-0732">Signal</keyword>
<dbReference type="EMBL" id="JAATTO010000032">
    <property type="protein sequence ID" value="MBC9981018.1"/>
    <property type="molecule type" value="Genomic_DNA"/>
</dbReference>
<protein>
    <recommendedName>
        <fullName evidence="4">DUF3551 domain-containing protein</fullName>
    </recommendedName>
</protein>
<reference evidence="2 3" key="1">
    <citation type="journal article" date="2020" name="Arch. Microbiol.">
        <title>Bradyrhizobium campsiandrae sp. nov., a nitrogen-fixing bacterial strain isolated from a native leguminous tree from the Amazon adapted to flooded conditions.</title>
        <authorList>
            <person name="Cabral Michel D."/>
            <person name="Martins da Costa E."/>
            <person name="Azarias Guimaraes A."/>
            <person name="Soares de Carvalho T."/>
            <person name="Santos de Castro Caputo P."/>
            <person name="Willems A."/>
            <person name="de Souza Moreira F.M."/>
        </authorList>
    </citation>
    <scope>NUCLEOTIDE SEQUENCE [LARGE SCALE GENOMIC DNA]</scope>
    <source>
        <strain evidence="3">INPA 384B</strain>
    </source>
</reference>
<evidence type="ECO:0000256" key="1">
    <source>
        <dbReference type="SAM" id="SignalP"/>
    </source>
</evidence>
<evidence type="ECO:0000313" key="2">
    <source>
        <dbReference type="EMBL" id="MBC9981018.1"/>
    </source>
</evidence>
<dbReference type="PROSITE" id="PS51257">
    <property type="entry name" value="PROKAR_LIPOPROTEIN"/>
    <property type="match status" value="1"/>
</dbReference>
<feature type="signal peptide" evidence="1">
    <location>
        <begin position="1"/>
        <end position="23"/>
    </location>
</feature>
<comment type="caution">
    <text evidence="2">The sequence shown here is derived from an EMBL/GenBank/DDBJ whole genome shotgun (WGS) entry which is preliminary data.</text>
</comment>
<organism evidence="2 3">
    <name type="scientific">Bradyrhizobium campsiandrae</name>
    <dbReference type="NCBI Taxonomy" id="1729892"/>
    <lineage>
        <taxon>Bacteria</taxon>
        <taxon>Pseudomonadati</taxon>
        <taxon>Pseudomonadota</taxon>
        <taxon>Alphaproteobacteria</taxon>
        <taxon>Hyphomicrobiales</taxon>
        <taxon>Nitrobacteraceae</taxon>
        <taxon>Bradyrhizobium</taxon>
    </lineage>
</organism>
<proteinExistence type="predicted"/>
<evidence type="ECO:0000313" key="3">
    <source>
        <dbReference type="Proteomes" id="UP000639516"/>
    </source>
</evidence>
<keyword evidence="3" id="KW-1185">Reference proteome</keyword>
<sequence>MKKVVGSIFVLNFIAAMMSQASAASCEAWQQECARFHGYQTPNWVACMNQPQARYDCSGGGGYSRRQYDDGYYGGGYVREPRPDLCGNWYRECARYHGRGTPDWHDCMHQPQALADCGRY</sequence>